<evidence type="ECO:0000256" key="5">
    <source>
        <dbReference type="ARBA" id="ARBA00022777"/>
    </source>
</evidence>
<keyword evidence="2" id="KW-0723">Serine/threonine-protein kinase</keyword>
<dbReference type="GO" id="GO:0005634">
    <property type="term" value="C:nucleus"/>
    <property type="evidence" value="ECO:0007669"/>
    <property type="project" value="TreeGrafter"/>
</dbReference>
<protein>
    <recommendedName>
        <fullName evidence="1">non-specific serine/threonine protein kinase</fullName>
        <ecNumber evidence="1">2.7.11.1</ecNumber>
    </recommendedName>
</protein>
<evidence type="ECO:0000256" key="1">
    <source>
        <dbReference type="ARBA" id="ARBA00012513"/>
    </source>
</evidence>
<dbReference type="GO" id="GO:0000278">
    <property type="term" value="P:mitotic cell cycle"/>
    <property type="evidence" value="ECO:0007669"/>
    <property type="project" value="TreeGrafter"/>
</dbReference>
<dbReference type="PROSITE" id="PS50011">
    <property type="entry name" value="PROTEIN_KINASE_DOM"/>
    <property type="match status" value="1"/>
</dbReference>
<gene>
    <name evidence="10" type="ORF">CTOB1V02_LOCUS11502</name>
</gene>
<dbReference type="PANTHER" id="PTHR24419:SF18">
    <property type="entry name" value="SERINE_THREONINE-PROTEIN KINASE HASPIN"/>
    <property type="match status" value="1"/>
</dbReference>
<evidence type="ECO:0000256" key="4">
    <source>
        <dbReference type="ARBA" id="ARBA00022741"/>
    </source>
</evidence>
<keyword evidence="4" id="KW-0547">Nucleotide-binding</keyword>
<dbReference type="InterPro" id="IPR024604">
    <property type="entry name" value="GSG2_C"/>
</dbReference>
<evidence type="ECO:0000256" key="8">
    <source>
        <dbReference type="ARBA" id="ARBA00048679"/>
    </source>
</evidence>
<dbReference type="GO" id="GO:0005524">
    <property type="term" value="F:ATP binding"/>
    <property type="evidence" value="ECO:0007669"/>
    <property type="project" value="UniProtKB-UniRule"/>
</dbReference>
<sequence>MANFLPSTVVHEEAEANESKSGLGQFQSSRESQTAISGRQTPAGKDPLRRLKRGYAVPALCSLGEIPNASAPPGRRSYFPKVEAARAEEIQSAAKISKVPDVVLSPRSEILRNTEANKIQPFESYALERGLLKGKKLGEGAFAEVFSVPKIADLEPRVVKVVPFGGDIEWNGSKLHDYPEILSEVLITSRLSNLRERGAETEAGWESVTDGFIKLVGMFLVEGPFPKKLLKLWDQYDKKRKNGSENDRPDYFPDNQLYICYEFEYGGQDMESFVFPNAASAVSAVKQVIASLAVAEERLQFEHRDLHLGNILIQPCQEDENFNFGTEVLPCPGIRTRIIDYSLSRMYTDGRFVFNDVSEDEDLFTGEGDPQFDVYREMRKCNNDNWRSYHPETNVMWIQFLLGKVLKGVGYKKRSGAEHRAVFEHVKEMQKVAGSCSSASDLLKRLAHLRSF</sequence>
<dbReference type="GO" id="GO:0035556">
    <property type="term" value="P:intracellular signal transduction"/>
    <property type="evidence" value="ECO:0007669"/>
    <property type="project" value="TreeGrafter"/>
</dbReference>
<evidence type="ECO:0000313" key="10">
    <source>
        <dbReference type="EMBL" id="CAD7233681.1"/>
    </source>
</evidence>
<dbReference type="EMBL" id="OB666753">
    <property type="protein sequence ID" value="CAD7233681.1"/>
    <property type="molecule type" value="Genomic_DNA"/>
</dbReference>
<dbReference type="InterPro" id="IPR017441">
    <property type="entry name" value="Protein_kinase_ATP_BS"/>
</dbReference>
<feature type="region of interest" description="Disordered" evidence="9">
    <location>
        <begin position="1"/>
        <end position="48"/>
    </location>
</feature>
<dbReference type="PANTHER" id="PTHR24419">
    <property type="entry name" value="INTERLEUKIN-1 RECEPTOR-ASSOCIATED KINASE"/>
    <property type="match status" value="1"/>
</dbReference>
<dbReference type="Gene3D" id="3.30.200.20">
    <property type="entry name" value="Phosphorylase Kinase, domain 1"/>
    <property type="match status" value="1"/>
</dbReference>
<name>A0A7R8WRD4_9CRUS</name>
<dbReference type="GO" id="GO:0005737">
    <property type="term" value="C:cytoplasm"/>
    <property type="evidence" value="ECO:0007669"/>
    <property type="project" value="TreeGrafter"/>
</dbReference>
<dbReference type="SUPFAM" id="SSF56112">
    <property type="entry name" value="Protein kinase-like (PK-like)"/>
    <property type="match status" value="1"/>
</dbReference>
<keyword evidence="3" id="KW-0808">Transferase</keyword>
<evidence type="ECO:0000256" key="7">
    <source>
        <dbReference type="ARBA" id="ARBA00047899"/>
    </source>
</evidence>
<dbReference type="Pfam" id="PF12330">
    <property type="entry name" value="Haspin_kinase"/>
    <property type="match status" value="1"/>
</dbReference>
<dbReference type="SMART" id="SM01331">
    <property type="entry name" value="DUF3635"/>
    <property type="match status" value="1"/>
</dbReference>
<dbReference type="PROSITE" id="PS00107">
    <property type="entry name" value="PROTEIN_KINASE_ATP"/>
    <property type="match status" value="1"/>
</dbReference>
<keyword evidence="5" id="KW-0418">Kinase</keyword>
<dbReference type="Gene3D" id="1.10.510.10">
    <property type="entry name" value="Transferase(Phosphotransferase) domain 1"/>
    <property type="match status" value="1"/>
</dbReference>
<keyword evidence="6" id="KW-0067">ATP-binding</keyword>
<dbReference type="GO" id="GO:0072354">
    <property type="term" value="F:histone H3T3 kinase activity"/>
    <property type="evidence" value="ECO:0007669"/>
    <property type="project" value="TreeGrafter"/>
</dbReference>
<accession>A0A7R8WRD4</accession>
<dbReference type="AlphaFoldDB" id="A0A7R8WRD4"/>
<proteinExistence type="predicted"/>
<evidence type="ECO:0000256" key="6">
    <source>
        <dbReference type="ARBA" id="ARBA00022840"/>
    </source>
</evidence>
<dbReference type="OrthoDB" id="21018at2759"/>
<dbReference type="InterPro" id="IPR011009">
    <property type="entry name" value="Kinase-like_dom_sf"/>
</dbReference>
<organism evidence="10">
    <name type="scientific">Cyprideis torosa</name>
    <dbReference type="NCBI Taxonomy" id="163714"/>
    <lineage>
        <taxon>Eukaryota</taxon>
        <taxon>Metazoa</taxon>
        <taxon>Ecdysozoa</taxon>
        <taxon>Arthropoda</taxon>
        <taxon>Crustacea</taxon>
        <taxon>Oligostraca</taxon>
        <taxon>Ostracoda</taxon>
        <taxon>Podocopa</taxon>
        <taxon>Podocopida</taxon>
        <taxon>Cytherocopina</taxon>
        <taxon>Cytheroidea</taxon>
        <taxon>Cytherideidae</taxon>
        <taxon>Cyprideis</taxon>
    </lineage>
</organism>
<evidence type="ECO:0000256" key="2">
    <source>
        <dbReference type="ARBA" id="ARBA00022527"/>
    </source>
</evidence>
<comment type="catalytic activity">
    <reaction evidence="7">
        <text>L-threonyl-[protein] + ATP = O-phospho-L-threonyl-[protein] + ADP + H(+)</text>
        <dbReference type="Rhea" id="RHEA:46608"/>
        <dbReference type="Rhea" id="RHEA-COMP:11060"/>
        <dbReference type="Rhea" id="RHEA-COMP:11605"/>
        <dbReference type="ChEBI" id="CHEBI:15378"/>
        <dbReference type="ChEBI" id="CHEBI:30013"/>
        <dbReference type="ChEBI" id="CHEBI:30616"/>
        <dbReference type="ChEBI" id="CHEBI:61977"/>
        <dbReference type="ChEBI" id="CHEBI:456216"/>
        <dbReference type="EC" id="2.7.11.1"/>
    </reaction>
</comment>
<feature type="compositionally biased region" description="Polar residues" evidence="9">
    <location>
        <begin position="19"/>
        <end position="40"/>
    </location>
</feature>
<evidence type="ECO:0000256" key="9">
    <source>
        <dbReference type="SAM" id="MobiDB-lite"/>
    </source>
</evidence>
<dbReference type="InterPro" id="IPR000719">
    <property type="entry name" value="Prot_kinase_dom"/>
</dbReference>
<reference evidence="10" key="1">
    <citation type="submission" date="2020-11" db="EMBL/GenBank/DDBJ databases">
        <authorList>
            <person name="Tran Van P."/>
        </authorList>
    </citation>
    <scope>NUCLEOTIDE SEQUENCE</scope>
</reference>
<comment type="catalytic activity">
    <reaction evidence="8">
        <text>L-seryl-[protein] + ATP = O-phospho-L-seryl-[protein] + ADP + H(+)</text>
        <dbReference type="Rhea" id="RHEA:17989"/>
        <dbReference type="Rhea" id="RHEA-COMP:9863"/>
        <dbReference type="Rhea" id="RHEA-COMP:11604"/>
        <dbReference type="ChEBI" id="CHEBI:15378"/>
        <dbReference type="ChEBI" id="CHEBI:29999"/>
        <dbReference type="ChEBI" id="CHEBI:30616"/>
        <dbReference type="ChEBI" id="CHEBI:83421"/>
        <dbReference type="ChEBI" id="CHEBI:456216"/>
        <dbReference type="EC" id="2.7.11.1"/>
    </reaction>
</comment>
<dbReference type="EC" id="2.7.11.1" evidence="1"/>
<evidence type="ECO:0000256" key="3">
    <source>
        <dbReference type="ARBA" id="ARBA00022679"/>
    </source>
</evidence>